<dbReference type="GeneID" id="43162501"/>
<protein>
    <submittedName>
        <fullName evidence="3">HlyD family secretion protein</fullName>
    </submittedName>
</protein>
<dbReference type="RefSeq" id="WP_019920636.1">
    <property type="nucleotide sequence ID" value="NZ_CP140152.1"/>
</dbReference>
<dbReference type="EMBL" id="CP140152">
    <property type="protein sequence ID" value="WQH06631.1"/>
    <property type="molecule type" value="Genomic_DNA"/>
</dbReference>
<sequence length="359" mass="37894">MTQTETKSRRRALLPLLTALAVGGAGALWLAAPGSQVSTDDAYLRADDTSIAPQVKGRVLEVLVRDHQRVVTGAPLVRLDADDLAARTRAAAADLQGARANVQAAQAALDSLDAEEQLAAAQITTVRAGIVAARARVARTAAEQARHEKLAQSGAVAQRELELSRTGALDATADADRSTAQLAVAQRQLELTRSRRASLRAALAQAEAGVARADAALALARQEQGYAVIRAPVDGAVGALQVHRGDIVQPGSALMTLVPLERMYVVAYFKETQSERIVAGQPVRLDIDALPDQPLRGTVESFAPGTGAQFSLLPFEPGTGNFTKIVQRVPVRIALDGGQEKWLSKLRPGLSVTARVAIK</sequence>
<evidence type="ECO:0000313" key="4">
    <source>
        <dbReference type="Proteomes" id="UP001326110"/>
    </source>
</evidence>
<evidence type="ECO:0000259" key="1">
    <source>
        <dbReference type="Pfam" id="PF25917"/>
    </source>
</evidence>
<dbReference type="Gene3D" id="2.40.50.100">
    <property type="match status" value="1"/>
</dbReference>
<dbReference type="InterPro" id="IPR058625">
    <property type="entry name" value="MdtA-like_BSH"/>
</dbReference>
<dbReference type="PANTHER" id="PTHR30386:SF24">
    <property type="entry name" value="MULTIDRUG RESISTANCE EFFLUX PUMP"/>
    <property type="match status" value="1"/>
</dbReference>
<dbReference type="Gene3D" id="2.40.30.170">
    <property type="match status" value="1"/>
</dbReference>
<dbReference type="InterPro" id="IPR006311">
    <property type="entry name" value="TAT_signal"/>
</dbReference>
<dbReference type="InterPro" id="IPR058634">
    <property type="entry name" value="AaeA-lik-b-barrel"/>
</dbReference>
<dbReference type="Proteomes" id="UP001326110">
    <property type="component" value="Chromosome"/>
</dbReference>
<evidence type="ECO:0000259" key="2">
    <source>
        <dbReference type="Pfam" id="PF25963"/>
    </source>
</evidence>
<feature type="domain" description="p-hydroxybenzoic acid efflux pump subunit AaeA-like beta-barrel" evidence="2">
    <location>
        <begin position="263"/>
        <end position="354"/>
    </location>
</feature>
<dbReference type="PROSITE" id="PS51318">
    <property type="entry name" value="TAT"/>
    <property type="match status" value="1"/>
</dbReference>
<dbReference type="Pfam" id="PF25963">
    <property type="entry name" value="Beta-barrel_AAEA"/>
    <property type="match status" value="1"/>
</dbReference>
<dbReference type="InterPro" id="IPR050739">
    <property type="entry name" value="MFP"/>
</dbReference>
<dbReference type="SUPFAM" id="SSF111369">
    <property type="entry name" value="HlyD-like secretion proteins"/>
    <property type="match status" value="2"/>
</dbReference>
<organism evidence="3 4">
    <name type="scientific">Duganella zoogloeoides</name>
    <dbReference type="NCBI Taxonomy" id="75659"/>
    <lineage>
        <taxon>Bacteria</taxon>
        <taxon>Pseudomonadati</taxon>
        <taxon>Pseudomonadota</taxon>
        <taxon>Betaproteobacteria</taxon>
        <taxon>Burkholderiales</taxon>
        <taxon>Oxalobacteraceae</taxon>
        <taxon>Telluria group</taxon>
        <taxon>Duganella</taxon>
    </lineage>
</organism>
<reference evidence="3 4" key="1">
    <citation type="submission" date="2023-11" db="EMBL/GenBank/DDBJ databases">
        <title>MicrobeMod: A computational toolkit for identifying prokaryotic methylation and restriction-modification with nanopore sequencing.</title>
        <authorList>
            <person name="Crits-Christoph A."/>
            <person name="Kang S.C."/>
            <person name="Lee H."/>
            <person name="Ostrov N."/>
        </authorList>
    </citation>
    <scope>NUCLEOTIDE SEQUENCE [LARGE SCALE GENOMIC DNA]</scope>
    <source>
        <strain evidence="3 4">ATCC 25935</strain>
    </source>
</reference>
<keyword evidence="4" id="KW-1185">Reference proteome</keyword>
<name>A0ABZ0Y3J8_9BURK</name>
<accession>A0ABZ0Y3J8</accession>
<feature type="domain" description="Multidrug resistance protein MdtA-like barrel-sandwich hybrid" evidence="1">
    <location>
        <begin position="50"/>
        <end position="257"/>
    </location>
</feature>
<proteinExistence type="predicted"/>
<gene>
    <name evidence="3" type="ORF">SR858_10000</name>
</gene>
<evidence type="ECO:0000313" key="3">
    <source>
        <dbReference type="EMBL" id="WQH06631.1"/>
    </source>
</evidence>
<dbReference type="PANTHER" id="PTHR30386">
    <property type="entry name" value="MEMBRANE FUSION SUBUNIT OF EMRAB-TOLC MULTIDRUG EFFLUX PUMP"/>
    <property type="match status" value="1"/>
</dbReference>
<dbReference type="Pfam" id="PF25917">
    <property type="entry name" value="BSH_RND"/>
    <property type="match status" value="1"/>
</dbReference>
<dbReference type="PRINTS" id="PR01490">
    <property type="entry name" value="RTXTOXIND"/>
</dbReference>